<dbReference type="InterPro" id="IPR001650">
    <property type="entry name" value="Helicase_C-like"/>
</dbReference>
<evidence type="ECO:0000313" key="10">
    <source>
        <dbReference type="EMBL" id="KAH7522358.1"/>
    </source>
</evidence>
<accession>A0A978V4S5</accession>
<dbReference type="Gene3D" id="3.40.50.300">
    <property type="entry name" value="P-loop containing nucleotide triphosphate hydrolases"/>
    <property type="match status" value="2"/>
</dbReference>
<evidence type="ECO:0000256" key="2">
    <source>
        <dbReference type="ARBA" id="ARBA00022741"/>
    </source>
</evidence>
<evidence type="ECO:0000259" key="9">
    <source>
        <dbReference type="PROSITE" id="PS51194"/>
    </source>
</evidence>
<evidence type="ECO:0000256" key="7">
    <source>
        <dbReference type="SAM" id="SignalP"/>
    </source>
</evidence>
<dbReference type="Proteomes" id="UP000813462">
    <property type="component" value="Unassembled WGS sequence"/>
</dbReference>
<keyword evidence="2" id="KW-0547">Nucleotide-binding</keyword>
<keyword evidence="5" id="KW-0067">ATP-binding</keyword>
<dbReference type="CDD" id="cd00268">
    <property type="entry name" value="DEADc"/>
    <property type="match status" value="1"/>
</dbReference>
<comment type="caution">
    <text evidence="10">The sequence shown here is derived from an EMBL/GenBank/DDBJ whole genome shotgun (WGS) entry which is preliminary data.</text>
</comment>
<evidence type="ECO:0000256" key="1">
    <source>
        <dbReference type="ARBA" id="ARBA00012552"/>
    </source>
</evidence>
<feature type="signal peptide" evidence="7">
    <location>
        <begin position="1"/>
        <end position="18"/>
    </location>
</feature>
<dbReference type="PANTHER" id="PTHR47963:SF10">
    <property type="entry name" value="ATP-DEPENDENT RNA HELICASE DDX6_DHH1"/>
    <property type="match status" value="1"/>
</dbReference>
<dbReference type="SMART" id="SM00487">
    <property type="entry name" value="DEXDc"/>
    <property type="match status" value="1"/>
</dbReference>
<dbReference type="InterPro" id="IPR027417">
    <property type="entry name" value="P-loop_NTPase"/>
</dbReference>
<dbReference type="GO" id="GO:0003723">
    <property type="term" value="F:RNA binding"/>
    <property type="evidence" value="ECO:0007669"/>
    <property type="project" value="TreeGrafter"/>
</dbReference>
<evidence type="ECO:0000259" key="8">
    <source>
        <dbReference type="PROSITE" id="PS51192"/>
    </source>
</evidence>
<keyword evidence="4" id="KW-0347">Helicase</keyword>
<dbReference type="EC" id="3.6.4.13" evidence="1"/>
<evidence type="ECO:0000256" key="4">
    <source>
        <dbReference type="ARBA" id="ARBA00022806"/>
    </source>
</evidence>
<dbReference type="CDD" id="cd18787">
    <property type="entry name" value="SF2_C_DEAD"/>
    <property type="match status" value="1"/>
</dbReference>
<feature type="domain" description="Helicase C-terminal" evidence="9">
    <location>
        <begin position="335"/>
        <end position="492"/>
    </location>
</feature>
<protein>
    <recommendedName>
        <fullName evidence="1">RNA helicase</fullName>
        <ecNumber evidence="1">3.6.4.13</ecNumber>
    </recommendedName>
</protein>
<name>A0A978V4S5_ZIZJJ</name>
<dbReference type="GO" id="GO:0016787">
    <property type="term" value="F:hydrolase activity"/>
    <property type="evidence" value="ECO:0007669"/>
    <property type="project" value="UniProtKB-KW"/>
</dbReference>
<dbReference type="PROSITE" id="PS51192">
    <property type="entry name" value="HELICASE_ATP_BIND_1"/>
    <property type="match status" value="1"/>
</dbReference>
<dbReference type="Pfam" id="PF00271">
    <property type="entry name" value="Helicase_C"/>
    <property type="match status" value="1"/>
</dbReference>
<dbReference type="PANTHER" id="PTHR47963">
    <property type="entry name" value="DEAD-BOX ATP-DEPENDENT RNA HELICASE 47, MITOCHONDRIAL"/>
    <property type="match status" value="1"/>
</dbReference>
<organism evidence="10 11">
    <name type="scientific">Ziziphus jujuba var. spinosa</name>
    <dbReference type="NCBI Taxonomy" id="714518"/>
    <lineage>
        <taxon>Eukaryota</taxon>
        <taxon>Viridiplantae</taxon>
        <taxon>Streptophyta</taxon>
        <taxon>Embryophyta</taxon>
        <taxon>Tracheophyta</taxon>
        <taxon>Spermatophyta</taxon>
        <taxon>Magnoliopsida</taxon>
        <taxon>eudicotyledons</taxon>
        <taxon>Gunneridae</taxon>
        <taxon>Pentapetalae</taxon>
        <taxon>rosids</taxon>
        <taxon>fabids</taxon>
        <taxon>Rosales</taxon>
        <taxon>Rhamnaceae</taxon>
        <taxon>Paliureae</taxon>
        <taxon>Ziziphus</taxon>
    </lineage>
</organism>
<dbReference type="InterPro" id="IPR050547">
    <property type="entry name" value="DEAD_box_RNA_helicases"/>
</dbReference>
<proteinExistence type="predicted"/>
<keyword evidence="7" id="KW-0732">Signal</keyword>
<dbReference type="InterPro" id="IPR044742">
    <property type="entry name" value="DEAD/DEAH_RhlB"/>
</dbReference>
<dbReference type="GO" id="GO:0005524">
    <property type="term" value="F:ATP binding"/>
    <property type="evidence" value="ECO:0007669"/>
    <property type="project" value="UniProtKB-KW"/>
</dbReference>
<dbReference type="InterPro" id="IPR011545">
    <property type="entry name" value="DEAD/DEAH_box_helicase_dom"/>
</dbReference>
<dbReference type="EMBL" id="JAEACU010000007">
    <property type="protein sequence ID" value="KAH7522358.1"/>
    <property type="molecule type" value="Genomic_DNA"/>
</dbReference>
<dbReference type="Pfam" id="PF00270">
    <property type="entry name" value="DEAD"/>
    <property type="match status" value="1"/>
</dbReference>
<feature type="chain" id="PRO_5037677288" description="RNA helicase" evidence="7">
    <location>
        <begin position="19"/>
        <end position="492"/>
    </location>
</feature>
<dbReference type="GO" id="GO:0003724">
    <property type="term" value="F:RNA helicase activity"/>
    <property type="evidence" value="ECO:0007669"/>
    <property type="project" value="UniProtKB-EC"/>
</dbReference>
<dbReference type="PROSITE" id="PS51194">
    <property type="entry name" value="HELICASE_CTER"/>
    <property type="match status" value="1"/>
</dbReference>
<gene>
    <name evidence="10" type="ORF">FEM48_Zijuj07G0129900</name>
</gene>
<dbReference type="AlphaFoldDB" id="A0A978V4S5"/>
<evidence type="ECO:0000256" key="6">
    <source>
        <dbReference type="ARBA" id="ARBA00047984"/>
    </source>
</evidence>
<dbReference type="InterPro" id="IPR014001">
    <property type="entry name" value="Helicase_ATP-bd"/>
</dbReference>
<evidence type="ECO:0000256" key="5">
    <source>
        <dbReference type="ARBA" id="ARBA00022840"/>
    </source>
</evidence>
<evidence type="ECO:0000256" key="3">
    <source>
        <dbReference type="ARBA" id="ARBA00022801"/>
    </source>
</evidence>
<keyword evidence="3" id="KW-0378">Hydrolase</keyword>
<comment type="catalytic activity">
    <reaction evidence="6">
        <text>ATP + H2O = ADP + phosphate + H(+)</text>
        <dbReference type="Rhea" id="RHEA:13065"/>
        <dbReference type="ChEBI" id="CHEBI:15377"/>
        <dbReference type="ChEBI" id="CHEBI:15378"/>
        <dbReference type="ChEBI" id="CHEBI:30616"/>
        <dbReference type="ChEBI" id="CHEBI:43474"/>
        <dbReference type="ChEBI" id="CHEBI:456216"/>
        <dbReference type="EC" id="3.6.4.13"/>
    </reaction>
</comment>
<feature type="domain" description="Helicase ATP-binding" evidence="8">
    <location>
        <begin position="96"/>
        <end position="278"/>
    </location>
</feature>
<sequence length="492" mass="55204">MAALSASLLLLLPHPFSSTKRCRSYFPSHSRNPNYRPISSIVACENRALCSMPILSQSQEILTLREICQGHVPEPVLKRQEEVGYVIPTDVQRQALPTLFSGRDCVLHAQTGSGKTLTYLLLIYSVVKTQRSAVQALIVVPTRELGMQVTKVARMLAARPMESELDRKLCTVMALLDGGMLRRHKSWLKAEPPTVVVATIGSLCHMLEKQIFTLDSMRVLVIDEVDFMFNSSKQVSSLRKLLTSYSTISNRQTVFASASIPQHRHFLHDCIQQKWTKVASISMLLLFGFMLPSVLKYDIDIYTFQSDVVHVHVNAIEPMPTCIVHRFVLCAKNRRQQTLLSLLQSDAPDSGIIFVGEQSEKSKKAGNAPQTTLLINFLKASYGGDSEILLLEEDMNFNSRAASLSEVRQGGGFLLVSTDIAARGVDLPETTHIYNFDLPRTAIDYLHRAGRTGRKPFSVEKCTVTSIITPQERFVLQRYENELMFNCEELII</sequence>
<evidence type="ECO:0000313" key="11">
    <source>
        <dbReference type="Proteomes" id="UP000813462"/>
    </source>
</evidence>
<reference evidence="10" key="1">
    <citation type="journal article" date="2021" name="Front. Plant Sci.">
        <title>Chromosome-Scale Genome Assembly for Chinese Sour Jujube and Insights Into Its Genome Evolution and Domestication Signature.</title>
        <authorList>
            <person name="Shen L.-Y."/>
            <person name="Luo H."/>
            <person name="Wang X.-L."/>
            <person name="Wang X.-M."/>
            <person name="Qiu X.-J."/>
            <person name="Liu H."/>
            <person name="Zhou S.-S."/>
            <person name="Jia K.-H."/>
            <person name="Nie S."/>
            <person name="Bao Y.-T."/>
            <person name="Zhang R.-G."/>
            <person name="Yun Q.-Z."/>
            <person name="Chai Y.-H."/>
            <person name="Lu J.-Y."/>
            <person name="Li Y."/>
            <person name="Zhao S.-W."/>
            <person name="Mao J.-F."/>
            <person name="Jia S.-G."/>
            <person name="Mao Y.-M."/>
        </authorList>
    </citation>
    <scope>NUCLEOTIDE SEQUENCE</scope>
    <source>
        <strain evidence="10">AT0</strain>
        <tissue evidence="10">Leaf</tissue>
    </source>
</reference>
<dbReference type="SUPFAM" id="SSF52540">
    <property type="entry name" value="P-loop containing nucleoside triphosphate hydrolases"/>
    <property type="match status" value="1"/>
</dbReference>
<dbReference type="SMART" id="SM00490">
    <property type="entry name" value="HELICc"/>
    <property type="match status" value="1"/>
</dbReference>